<dbReference type="EMBL" id="CP075865">
    <property type="protein sequence ID" value="QYS96948.1"/>
    <property type="molecule type" value="Genomic_DNA"/>
</dbReference>
<dbReference type="GO" id="GO:0005886">
    <property type="term" value="C:plasma membrane"/>
    <property type="evidence" value="ECO:0007669"/>
    <property type="project" value="TreeGrafter"/>
</dbReference>
<reference evidence="3 4" key="1">
    <citation type="journal article" date="2021" name="BMC Genomics">
        <title>Telomere-to-telomere genome assembly of asparaginase-producing Trichoderma simmonsii.</title>
        <authorList>
            <person name="Chung D."/>
            <person name="Kwon Y.M."/>
            <person name="Yang Y."/>
        </authorList>
    </citation>
    <scope>NUCLEOTIDE SEQUENCE [LARGE SCALE GENOMIC DNA]</scope>
    <source>
        <strain evidence="3 4">GH-Sj1</strain>
    </source>
</reference>
<dbReference type="PANTHER" id="PTHR12286">
    <property type="entry name" value="SACCHAROPINE DEHYDROGENASE-LIKE OXIDOREDUCTASE"/>
    <property type="match status" value="1"/>
</dbReference>
<comment type="similarity">
    <text evidence="1">Belongs to the saccharopine dehydrogenase family.</text>
</comment>
<proteinExistence type="inferred from homology"/>
<gene>
    <name evidence="3" type="ORF">H0G86_004185</name>
</gene>
<dbReference type="Pfam" id="PF03435">
    <property type="entry name" value="Sacchrp_dh_NADP"/>
    <property type="match status" value="1"/>
</dbReference>
<keyword evidence="4" id="KW-1185">Reference proteome</keyword>
<dbReference type="GO" id="GO:0009247">
    <property type="term" value="P:glycolipid biosynthetic process"/>
    <property type="evidence" value="ECO:0007669"/>
    <property type="project" value="TreeGrafter"/>
</dbReference>
<accession>A0A8G0PHP4</accession>
<dbReference type="Proteomes" id="UP000826661">
    <property type="component" value="Chromosome II"/>
</dbReference>
<organism evidence="3 4">
    <name type="scientific">Trichoderma simmonsii</name>
    <dbReference type="NCBI Taxonomy" id="1491479"/>
    <lineage>
        <taxon>Eukaryota</taxon>
        <taxon>Fungi</taxon>
        <taxon>Dikarya</taxon>
        <taxon>Ascomycota</taxon>
        <taxon>Pezizomycotina</taxon>
        <taxon>Sordariomycetes</taxon>
        <taxon>Hypocreomycetidae</taxon>
        <taxon>Hypocreales</taxon>
        <taxon>Hypocreaceae</taxon>
        <taxon>Trichoderma</taxon>
    </lineage>
</organism>
<evidence type="ECO:0000313" key="3">
    <source>
        <dbReference type="EMBL" id="QYS96948.1"/>
    </source>
</evidence>
<name>A0A8G0PHP4_9HYPO</name>
<dbReference type="InterPro" id="IPR036291">
    <property type="entry name" value="NAD(P)-bd_dom_sf"/>
</dbReference>
<sequence length="422" mass="45787">MQRKYDIVLLGATGFTGGLMVEYMAATFPGSLRWAIAARNKAKLEALAREFKVEATGGSIIVLDVNSEAEIQNVVKSTRVIINVIGPYPTTCGPVVFKACAENGTDYVDCAADMPWVQDMIREHHESAQASGAKMIVTCGLDAVPPDLTTYLAVSHIRKTFNTPTREVIVSLQEMRGTISSGTINSMASVYTLYEPGRYAEATAPFAISPRQPTSEKAKTSLFPGSSFFGTQIIDVLGRVVATEGQGNDTAIVGRSWGLYATGDANTITGGYGSNFHFSARPRLPSTVRDFIRVLPLISVGFFLSFSFTRFILTRFIYPEGYSPDPKRLKDHRFSHRTLAVADTGDESTAKRAIVDFKFQGDQYKFTGIAMVEAAVTLLQGGTEAHRLGGGVMTPAMLGDKYAENLQRPGSGVEISIRAEGW</sequence>
<dbReference type="GO" id="GO:0005811">
    <property type="term" value="C:lipid droplet"/>
    <property type="evidence" value="ECO:0007669"/>
    <property type="project" value="TreeGrafter"/>
</dbReference>
<feature type="domain" description="Saccharopine dehydrogenase NADP binding" evidence="2">
    <location>
        <begin position="7"/>
        <end position="133"/>
    </location>
</feature>
<protein>
    <submittedName>
        <fullName evidence="3">Sacchrp_dh_NADP domain-containing protein</fullName>
    </submittedName>
</protein>
<evidence type="ECO:0000256" key="1">
    <source>
        <dbReference type="ARBA" id="ARBA00038048"/>
    </source>
</evidence>
<dbReference type="Gene3D" id="3.40.50.720">
    <property type="entry name" value="NAD(P)-binding Rossmann-like Domain"/>
    <property type="match status" value="1"/>
</dbReference>
<evidence type="ECO:0000259" key="2">
    <source>
        <dbReference type="Pfam" id="PF03435"/>
    </source>
</evidence>
<dbReference type="SUPFAM" id="SSF51735">
    <property type="entry name" value="NAD(P)-binding Rossmann-fold domains"/>
    <property type="match status" value="1"/>
</dbReference>
<dbReference type="AlphaFoldDB" id="A0A8G0PHP4"/>
<dbReference type="InterPro" id="IPR051276">
    <property type="entry name" value="Saccharopine_DH-like_oxidrdct"/>
</dbReference>
<dbReference type="InterPro" id="IPR005097">
    <property type="entry name" value="Sacchrp_dh_NADP-bd"/>
</dbReference>
<dbReference type="GO" id="GO:0005739">
    <property type="term" value="C:mitochondrion"/>
    <property type="evidence" value="ECO:0007669"/>
    <property type="project" value="TreeGrafter"/>
</dbReference>
<dbReference type="PANTHER" id="PTHR12286:SF5">
    <property type="entry name" value="SACCHAROPINE DEHYDROGENASE-LIKE OXIDOREDUCTASE"/>
    <property type="match status" value="1"/>
</dbReference>
<evidence type="ECO:0000313" key="4">
    <source>
        <dbReference type="Proteomes" id="UP000826661"/>
    </source>
</evidence>